<dbReference type="Proteomes" id="UP000269396">
    <property type="component" value="Unassembled WGS sequence"/>
</dbReference>
<dbReference type="EMBL" id="UZAL01005611">
    <property type="protein sequence ID" value="VDO93726.1"/>
    <property type="molecule type" value="Genomic_DNA"/>
</dbReference>
<organism evidence="1 2">
    <name type="scientific">Schistosoma mattheei</name>
    <dbReference type="NCBI Taxonomy" id="31246"/>
    <lineage>
        <taxon>Eukaryota</taxon>
        <taxon>Metazoa</taxon>
        <taxon>Spiralia</taxon>
        <taxon>Lophotrochozoa</taxon>
        <taxon>Platyhelminthes</taxon>
        <taxon>Trematoda</taxon>
        <taxon>Digenea</taxon>
        <taxon>Strigeidida</taxon>
        <taxon>Schistosomatoidea</taxon>
        <taxon>Schistosomatidae</taxon>
        <taxon>Schistosoma</taxon>
    </lineage>
</organism>
<proteinExistence type="predicted"/>
<name>A0A183NMD6_9TREM</name>
<keyword evidence="2" id="KW-1185">Reference proteome</keyword>
<reference evidence="1 2" key="1">
    <citation type="submission" date="2018-11" db="EMBL/GenBank/DDBJ databases">
        <authorList>
            <consortium name="Pathogen Informatics"/>
        </authorList>
    </citation>
    <scope>NUCLEOTIDE SEQUENCE [LARGE SCALE GENOMIC DNA]</scope>
    <source>
        <strain>Denwood</strain>
        <strain evidence="2">Zambia</strain>
    </source>
</reference>
<protein>
    <submittedName>
        <fullName evidence="1">Uncharacterized protein</fullName>
    </submittedName>
</protein>
<accession>A0A183NMD6</accession>
<gene>
    <name evidence="1" type="ORF">SMTD_LOCUS3271</name>
</gene>
<evidence type="ECO:0000313" key="2">
    <source>
        <dbReference type="Proteomes" id="UP000269396"/>
    </source>
</evidence>
<evidence type="ECO:0000313" key="1">
    <source>
        <dbReference type="EMBL" id="VDO93726.1"/>
    </source>
</evidence>
<sequence>MEDNWKGVKEAPTSTFQDVMNRKKNCYDEWISIETLHNIEEKKNKKTEINSSRISAVKVKAQSEYIEANKQEKNIRVDEQKYLEELATIAEIAAREGNMRQQYNTGRKIK</sequence>
<dbReference type="AlphaFoldDB" id="A0A183NMD6"/>